<dbReference type="PROSITE" id="PS00108">
    <property type="entry name" value="PROTEIN_KINASE_ST"/>
    <property type="match status" value="1"/>
</dbReference>
<dbReference type="HOGENOM" id="CLU_000288_7_18_1"/>
<dbReference type="EMBL" id="KN822996">
    <property type="protein sequence ID" value="KIO28309.1"/>
    <property type="molecule type" value="Genomic_DNA"/>
</dbReference>
<reference evidence="3" key="2">
    <citation type="submission" date="2015-01" db="EMBL/GenBank/DDBJ databases">
        <title>Evolutionary Origins and Diversification of the Mycorrhizal Mutualists.</title>
        <authorList>
            <consortium name="DOE Joint Genome Institute"/>
            <consortium name="Mycorrhizal Genomics Consortium"/>
            <person name="Kohler A."/>
            <person name="Kuo A."/>
            <person name="Nagy L.G."/>
            <person name="Floudas D."/>
            <person name="Copeland A."/>
            <person name="Barry K.W."/>
            <person name="Cichocki N."/>
            <person name="Veneault-Fourrey C."/>
            <person name="LaButti K."/>
            <person name="Lindquist E.A."/>
            <person name="Lipzen A."/>
            <person name="Lundell T."/>
            <person name="Morin E."/>
            <person name="Murat C."/>
            <person name="Riley R."/>
            <person name="Ohm R."/>
            <person name="Sun H."/>
            <person name="Tunlid A."/>
            <person name="Henrissat B."/>
            <person name="Grigoriev I.V."/>
            <person name="Hibbett D.S."/>
            <person name="Martin F."/>
        </authorList>
    </citation>
    <scope>NUCLEOTIDE SEQUENCE [LARGE SCALE GENOMIC DNA]</scope>
    <source>
        <strain evidence="3">MUT 4182</strain>
    </source>
</reference>
<gene>
    <name evidence="2" type="ORF">M407DRAFT_71942</name>
</gene>
<sequence>KHPRILQFLGIYEIDGATYLVSPFADYGALPEYLKQHPQADRGCLVGEIAEGLTYLHQCGIIHGDVKGNNILVSSDHHARLCDFGLARHVSTRTSTSLRGAGSVPWQSPELLRDGSRRTFQSDVYAFGITIYEVLSGEEPYSHHNALVPIITGVLFEGERPPTEPSSGLDGSSYSQFWDEAARCWAEDPTERPSMFDVLRSLDHHRAESFITARQIDLEAKLQGLDLG</sequence>
<proteinExistence type="predicted"/>
<evidence type="ECO:0000313" key="2">
    <source>
        <dbReference type="EMBL" id="KIO28309.1"/>
    </source>
</evidence>
<dbReference type="SMART" id="SM00220">
    <property type="entry name" value="S_TKc"/>
    <property type="match status" value="1"/>
</dbReference>
<dbReference type="PIRSF" id="PIRSF000654">
    <property type="entry name" value="Integrin-linked_kinase"/>
    <property type="match status" value="1"/>
</dbReference>
<dbReference type="InterPro" id="IPR000719">
    <property type="entry name" value="Prot_kinase_dom"/>
</dbReference>
<dbReference type="Proteomes" id="UP000054248">
    <property type="component" value="Unassembled WGS sequence"/>
</dbReference>
<evidence type="ECO:0000259" key="1">
    <source>
        <dbReference type="PROSITE" id="PS50011"/>
    </source>
</evidence>
<feature type="domain" description="Protein kinase" evidence="1">
    <location>
        <begin position="1"/>
        <end position="211"/>
    </location>
</feature>
<dbReference type="Gene3D" id="1.10.510.10">
    <property type="entry name" value="Transferase(Phosphotransferase) domain 1"/>
    <property type="match status" value="1"/>
</dbReference>
<name>A0A0C3QMY2_9AGAM</name>
<dbReference type="STRING" id="1051891.A0A0C3QMY2"/>
<protein>
    <recommendedName>
        <fullName evidence="1">Protein kinase domain-containing protein</fullName>
    </recommendedName>
</protein>
<dbReference type="InterPro" id="IPR051681">
    <property type="entry name" value="Ser/Thr_Kinases-Pseudokinases"/>
</dbReference>
<dbReference type="InterPro" id="IPR011009">
    <property type="entry name" value="Kinase-like_dom_sf"/>
</dbReference>
<dbReference type="InterPro" id="IPR008271">
    <property type="entry name" value="Ser/Thr_kinase_AS"/>
</dbReference>
<keyword evidence="3" id="KW-1185">Reference proteome</keyword>
<accession>A0A0C3QMY2</accession>
<reference evidence="2 3" key="1">
    <citation type="submission" date="2014-04" db="EMBL/GenBank/DDBJ databases">
        <authorList>
            <consortium name="DOE Joint Genome Institute"/>
            <person name="Kuo A."/>
            <person name="Girlanda M."/>
            <person name="Perotto S."/>
            <person name="Kohler A."/>
            <person name="Nagy L.G."/>
            <person name="Floudas D."/>
            <person name="Copeland A."/>
            <person name="Barry K.W."/>
            <person name="Cichocki N."/>
            <person name="Veneault-Fourrey C."/>
            <person name="LaButti K."/>
            <person name="Lindquist E.A."/>
            <person name="Lipzen A."/>
            <person name="Lundell T."/>
            <person name="Morin E."/>
            <person name="Murat C."/>
            <person name="Sun H."/>
            <person name="Tunlid A."/>
            <person name="Henrissat B."/>
            <person name="Grigoriev I.V."/>
            <person name="Hibbett D.S."/>
            <person name="Martin F."/>
            <person name="Nordberg H.P."/>
            <person name="Cantor M.N."/>
            <person name="Hua S.X."/>
        </authorList>
    </citation>
    <scope>NUCLEOTIDE SEQUENCE [LARGE SCALE GENOMIC DNA]</scope>
    <source>
        <strain evidence="2 3">MUT 4182</strain>
    </source>
</reference>
<dbReference type="AlphaFoldDB" id="A0A0C3QMY2"/>
<dbReference type="InterPro" id="IPR001245">
    <property type="entry name" value="Ser-Thr/Tyr_kinase_cat_dom"/>
</dbReference>
<dbReference type="GO" id="GO:0004674">
    <property type="term" value="F:protein serine/threonine kinase activity"/>
    <property type="evidence" value="ECO:0007669"/>
    <property type="project" value="TreeGrafter"/>
</dbReference>
<evidence type="ECO:0000313" key="3">
    <source>
        <dbReference type="Proteomes" id="UP000054248"/>
    </source>
</evidence>
<dbReference type="SUPFAM" id="SSF56112">
    <property type="entry name" value="Protein kinase-like (PK-like)"/>
    <property type="match status" value="1"/>
</dbReference>
<dbReference type="PROSITE" id="PS50011">
    <property type="entry name" value="PROTEIN_KINASE_DOM"/>
    <property type="match status" value="1"/>
</dbReference>
<dbReference type="GO" id="GO:0005524">
    <property type="term" value="F:ATP binding"/>
    <property type="evidence" value="ECO:0007669"/>
    <property type="project" value="InterPro"/>
</dbReference>
<organism evidence="2 3">
    <name type="scientific">Tulasnella calospora MUT 4182</name>
    <dbReference type="NCBI Taxonomy" id="1051891"/>
    <lineage>
        <taxon>Eukaryota</taxon>
        <taxon>Fungi</taxon>
        <taxon>Dikarya</taxon>
        <taxon>Basidiomycota</taxon>
        <taxon>Agaricomycotina</taxon>
        <taxon>Agaricomycetes</taxon>
        <taxon>Cantharellales</taxon>
        <taxon>Tulasnellaceae</taxon>
        <taxon>Tulasnella</taxon>
    </lineage>
</organism>
<dbReference type="Pfam" id="PF07714">
    <property type="entry name" value="PK_Tyr_Ser-Thr"/>
    <property type="match status" value="1"/>
</dbReference>
<feature type="non-terminal residue" evidence="2">
    <location>
        <position position="1"/>
    </location>
</feature>
<dbReference type="PANTHER" id="PTHR44329">
    <property type="entry name" value="SERINE/THREONINE-PROTEIN KINASE TNNI3K-RELATED"/>
    <property type="match status" value="1"/>
</dbReference>
<dbReference type="OrthoDB" id="4062651at2759"/>